<dbReference type="InterPro" id="IPR010264">
    <property type="entry name" value="Self-incomp_S1"/>
</dbReference>
<evidence type="ECO:0000313" key="8">
    <source>
        <dbReference type="Proteomes" id="UP000743370"/>
    </source>
</evidence>
<dbReference type="Proteomes" id="UP000743370">
    <property type="component" value="Unassembled WGS sequence"/>
</dbReference>
<gene>
    <name evidence="7" type="ORF">HKW66_Vig0172860</name>
</gene>
<dbReference type="Pfam" id="PF05938">
    <property type="entry name" value="Self-incomp_S1"/>
    <property type="match status" value="1"/>
</dbReference>
<organism evidence="7 8">
    <name type="scientific">Phaseolus angularis</name>
    <name type="common">Azuki bean</name>
    <name type="synonym">Vigna angularis</name>
    <dbReference type="NCBI Taxonomy" id="3914"/>
    <lineage>
        <taxon>Eukaryota</taxon>
        <taxon>Viridiplantae</taxon>
        <taxon>Streptophyta</taxon>
        <taxon>Embryophyta</taxon>
        <taxon>Tracheophyta</taxon>
        <taxon>Spermatophyta</taxon>
        <taxon>Magnoliopsida</taxon>
        <taxon>eudicotyledons</taxon>
        <taxon>Gunneridae</taxon>
        <taxon>Pentapetalae</taxon>
        <taxon>rosids</taxon>
        <taxon>fabids</taxon>
        <taxon>Fabales</taxon>
        <taxon>Fabaceae</taxon>
        <taxon>Papilionoideae</taxon>
        <taxon>50 kb inversion clade</taxon>
        <taxon>NPAAA clade</taxon>
        <taxon>indigoferoid/millettioid clade</taxon>
        <taxon>Phaseoleae</taxon>
        <taxon>Vigna</taxon>
    </lineage>
</organism>
<keyword evidence="3 6" id="KW-0713">Self-incompatibility</keyword>
<dbReference type="EMBL" id="JABFOF010000009">
    <property type="protein sequence ID" value="KAG2380507.1"/>
    <property type="molecule type" value="Genomic_DNA"/>
</dbReference>
<protein>
    <recommendedName>
        <fullName evidence="6">S-protein homolog</fullName>
    </recommendedName>
</protein>
<evidence type="ECO:0000256" key="6">
    <source>
        <dbReference type="RuleBase" id="RU367044"/>
    </source>
</evidence>
<proteinExistence type="inferred from homology"/>
<feature type="chain" id="PRO_5035963872" description="S-protein homolog" evidence="6">
    <location>
        <begin position="26"/>
        <end position="145"/>
    </location>
</feature>
<dbReference type="GO" id="GO:0060320">
    <property type="term" value="P:rejection of self pollen"/>
    <property type="evidence" value="ECO:0007669"/>
    <property type="project" value="UniProtKB-KW"/>
</dbReference>
<comment type="subcellular location">
    <subcellularLocation>
        <location evidence="1 6">Secreted</location>
    </subcellularLocation>
</comment>
<reference evidence="7 8" key="1">
    <citation type="submission" date="2020-05" db="EMBL/GenBank/DDBJ databases">
        <title>Vigna angularis (adzuki bean) Var. LongXiaoDou No. 4 denovo assembly.</title>
        <authorList>
            <person name="Xiang H."/>
        </authorList>
    </citation>
    <scope>NUCLEOTIDE SEQUENCE [LARGE SCALE GENOMIC DNA]</scope>
    <source>
        <tissue evidence="7">Leaf</tissue>
    </source>
</reference>
<keyword evidence="5 6" id="KW-0732">Signal</keyword>
<dbReference type="PANTHER" id="PTHR31232">
    <property type="match status" value="1"/>
</dbReference>
<comment type="similarity">
    <text evidence="2 6">Belongs to the plant self-incompatibility (S1) protein family.</text>
</comment>
<evidence type="ECO:0000256" key="4">
    <source>
        <dbReference type="ARBA" id="ARBA00022525"/>
    </source>
</evidence>
<sequence>MQAKMLKVLVTVVIVGLMITKMAQSEREVDGILGSKKTVRVENDLTNGISVFLHCKSRDDDLGEHVLENGQYQEWRFRNNIAHSTLFWCAMRASNVQSSFDVYSYKADNAVCDQCNRSLRNDGLYFYNQFENKWEKKLSWNIQAF</sequence>
<dbReference type="AlphaFoldDB" id="A0A8T0JTI6"/>
<evidence type="ECO:0000256" key="2">
    <source>
        <dbReference type="ARBA" id="ARBA00005581"/>
    </source>
</evidence>
<accession>A0A8T0JTI6</accession>
<evidence type="ECO:0000256" key="1">
    <source>
        <dbReference type="ARBA" id="ARBA00004613"/>
    </source>
</evidence>
<comment type="caution">
    <text evidence="7">The sequence shown here is derived from an EMBL/GenBank/DDBJ whole genome shotgun (WGS) entry which is preliminary data.</text>
</comment>
<evidence type="ECO:0000256" key="5">
    <source>
        <dbReference type="ARBA" id="ARBA00022729"/>
    </source>
</evidence>
<keyword evidence="4 6" id="KW-0964">Secreted</keyword>
<name>A0A8T0JTI6_PHAAN</name>
<evidence type="ECO:0000256" key="3">
    <source>
        <dbReference type="ARBA" id="ARBA00022471"/>
    </source>
</evidence>
<dbReference type="GO" id="GO:0005576">
    <property type="term" value="C:extracellular region"/>
    <property type="evidence" value="ECO:0007669"/>
    <property type="project" value="UniProtKB-SubCell"/>
</dbReference>
<evidence type="ECO:0000313" key="7">
    <source>
        <dbReference type="EMBL" id="KAG2380507.1"/>
    </source>
</evidence>
<feature type="signal peptide" evidence="6">
    <location>
        <begin position="1"/>
        <end position="25"/>
    </location>
</feature>
<dbReference type="PANTHER" id="PTHR31232:SF156">
    <property type="entry name" value="PLANT SELF-INCOMPATIBILITY PROTEIN S1 FAMILY-RELATED"/>
    <property type="match status" value="1"/>
</dbReference>